<evidence type="ECO:0000313" key="3">
    <source>
        <dbReference type="Proteomes" id="UP000054560"/>
    </source>
</evidence>
<sequence length="108" mass="12275">MYKKALGGSRMHRKQYFNRKKSGDNENENESGDDEDVVVDFDDNATAGNVSWSGAGKNSLWKKHQCDDIICANCGDTTKMVYFPALFKYNHKCLWKQKQAKVPYPACS</sequence>
<feature type="compositionally biased region" description="Acidic residues" evidence="1">
    <location>
        <begin position="25"/>
        <end position="36"/>
    </location>
</feature>
<dbReference type="RefSeq" id="XP_014143434.1">
    <property type="nucleotide sequence ID" value="XM_014287959.1"/>
</dbReference>
<feature type="region of interest" description="Disordered" evidence="1">
    <location>
        <begin position="1"/>
        <end position="36"/>
    </location>
</feature>
<dbReference type="Proteomes" id="UP000054560">
    <property type="component" value="Unassembled WGS sequence"/>
</dbReference>
<gene>
    <name evidence="2" type="ORF">SARC_17956</name>
</gene>
<evidence type="ECO:0000256" key="1">
    <source>
        <dbReference type="SAM" id="MobiDB-lite"/>
    </source>
</evidence>
<proteinExistence type="predicted"/>
<accession>A0A0L0EYH2</accession>
<organism evidence="2 3">
    <name type="scientific">Sphaeroforma arctica JP610</name>
    <dbReference type="NCBI Taxonomy" id="667725"/>
    <lineage>
        <taxon>Eukaryota</taxon>
        <taxon>Ichthyosporea</taxon>
        <taxon>Ichthyophonida</taxon>
        <taxon>Sphaeroforma</taxon>
    </lineage>
</organism>
<protein>
    <submittedName>
        <fullName evidence="2">Uncharacterized protein</fullName>
    </submittedName>
</protein>
<dbReference type="EMBL" id="KQ254549">
    <property type="protein sequence ID" value="KNC69532.1"/>
    <property type="molecule type" value="Genomic_DNA"/>
</dbReference>
<dbReference type="AlphaFoldDB" id="A0A0L0EYH2"/>
<evidence type="ECO:0000313" key="2">
    <source>
        <dbReference type="EMBL" id="KNC69532.1"/>
    </source>
</evidence>
<reference evidence="2 3" key="1">
    <citation type="submission" date="2011-02" db="EMBL/GenBank/DDBJ databases">
        <title>The Genome Sequence of Sphaeroforma arctica JP610.</title>
        <authorList>
            <consortium name="The Broad Institute Genome Sequencing Platform"/>
            <person name="Russ C."/>
            <person name="Cuomo C."/>
            <person name="Young S.K."/>
            <person name="Zeng Q."/>
            <person name="Gargeya S."/>
            <person name="Alvarado L."/>
            <person name="Berlin A."/>
            <person name="Chapman S.B."/>
            <person name="Chen Z."/>
            <person name="Freedman E."/>
            <person name="Gellesch M."/>
            <person name="Goldberg J."/>
            <person name="Griggs A."/>
            <person name="Gujja S."/>
            <person name="Heilman E."/>
            <person name="Heiman D."/>
            <person name="Howarth C."/>
            <person name="Mehta T."/>
            <person name="Neiman D."/>
            <person name="Pearson M."/>
            <person name="Roberts A."/>
            <person name="Saif S."/>
            <person name="Shea T."/>
            <person name="Shenoy N."/>
            <person name="Sisk P."/>
            <person name="Stolte C."/>
            <person name="Sykes S."/>
            <person name="White J."/>
            <person name="Yandava C."/>
            <person name="Burger G."/>
            <person name="Gray M.W."/>
            <person name="Holland P.W.H."/>
            <person name="King N."/>
            <person name="Lang F.B.F."/>
            <person name="Roger A.J."/>
            <person name="Ruiz-Trillo I."/>
            <person name="Haas B."/>
            <person name="Nusbaum C."/>
            <person name="Birren B."/>
        </authorList>
    </citation>
    <scope>NUCLEOTIDE SEQUENCE [LARGE SCALE GENOMIC DNA]</scope>
    <source>
        <strain evidence="2 3">JP610</strain>
    </source>
</reference>
<feature type="non-terminal residue" evidence="2">
    <location>
        <position position="108"/>
    </location>
</feature>
<name>A0A0L0EYH2_9EUKA</name>
<keyword evidence="3" id="KW-1185">Reference proteome</keyword>
<dbReference type="GeneID" id="25918460"/>
<feature type="compositionally biased region" description="Basic residues" evidence="1">
    <location>
        <begin position="10"/>
        <end position="20"/>
    </location>
</feature>